<evidence type="ECO:0000313" key="1">
    <source>
        <dbReference type="EMBL" id="AFM15495.1"/>
    </source>
</evidence>
<dbReference type="AlphaFoldDB" id="I4BDY8"/>
<dbReference type="SFLD" id="SFLDS00003">
    <property type="entry name" value="Haloacid_Dehalogenase"/>
    <property type="match status" value="1"/>
</dbReference>
<reference evidence="1 2" key="1">
    <citation type="submission" date="2012-06" db="EMBL/GenBank/DDBJ databases">
        <title>Complete sequence of chromosome of Mycobacterium chubuense NBB4.</title>
        <authorList>
            <consortium name="US DOE Joint Genome Institute"/>
            <person name="Lucas S."/>
            <person name="Han J."/>
            <person name="Lapidus A."/>
            <person name="Cheng J.-F."/>
            <person name="Goodwin L."/>
            <person name="Pitluck S."/>
            <person name="Peters L."/>
            <person name="Mikhailova N."/>
            <person name="Teshima H."/>
            <person name="Detter J.C."/>
            <person name="Han C."/>
            <person name="Tapia R."/>
            <person name="Land M."/>
            <person name="Hauser L."/>
            <person name="Kyrpides N."/>
            <person name="Ivanova N."/>
            <person name="Pagani I."/>
            <person name="Mattes T."/>
            <person name="Holmes A."/>
            <person name="Rutledge P."/>
            <person name="Paulsen I."/>
            <person name="Coleman N."/>
            <person name="Woyke T."/>
        </authorList>
    </citation>
    <scope>NUCLEOTIDE SEQUENCE [LARGE SCALE GENOMIC DNA]</scope>
    <source>
        <strain evidence="1 2">NBB4</strain>
    </source>
</reference>
<dbReference type="Proteomes" id="UP000006057">
    <property type="component" value="Chromosome"/>
</dbReference>
<dbReference type="HOGENOM" id="CLU_045011_8_0_11"/>
<dbReference type="eggNOG" id="COG1011">
    <property type="taxonomic scope" value="Bacteria"/>
</dbReference>
<gene>
    <name evidence="1" type="ordered locus">Mycch_0677</name>
</gene>
<sequence>MTELHAVMFDFSGTLFRLEEDDSWFTGMELDAPLSPDETREIDGHVQAELMRRLTAPTGRSVTMTPEALETWMNRDLKPHLHREAYLHVLRESGLAHHHAEALYGKVIDPACWTPYADTATVLAGLHRRGIKTAVVSNIAFDIRPAFEALGTAGDVDEFVLSFEVGAVKPDPAIFQAALDRLGVPAERALMVGDSDEADGGARALGCAFALVDPLPTRDRKDGLVAALWAHGVQL</sequence>
<dbReference type="InterPro" id="IPR006439">
    <property type="entry name" value="HAD-SF_hydro_IA"/>
</dbReference>
<dbReference type="PATRIC" id="fig|710421.3.peg.675"/>
<dbReference type="OrthoDB" id="3362560at2"/>
<dbReference type="PANTHER" id="PTHR46649:SF4">
    <property type="entry name" value="HALOACID DEHALOGENASE-LIKE HYDROLASE (HAD) SUPERFAMILY PROTEIN"/>
    <property type="match status" value="1"/>
</dbReference>
<name>I4BDY8_MYCCN</name>
<organism evidence="1 2">
    <name type="scientific">Mycolicibacterium chubuense (strain NBB4)</name>
    <name type="common">Mycobacterium chubuense</name>
    <dbReference type="NCBI Taxonomy" id="710421"/>
    <lineage>
        <taxon>Bacteria</taxon>
        <taxon>Bacillati</taxon>
        <taxon>Actinomycetota</taxon>
        <taxon>Actinomycetes</taxon>
        <taxon>Mycobacteriales</taxon>
        <taxon>Mycobacteriaceae</taxon>
        <taxon>Mycolicibacterium</taxon>
    </lineage>
</organism>
<accession>I4BDY8</accession>
<dbReference type="NCBIfam" id="TIGR01549">
    <property type="entry name" value="HAD-SF-IA-v1"/>
    <property type="match status" value="1"/>
</dbReference>
<dbReference type="STRING" id="710421.Mycch_0677"/>
<dbReference type="PRINTS" id="PR00413">
    <property type="entry name" value="HADHALOGNASE"/>
</dbReference>
<dbReference type="SFLD" id="SFLDG01129">
    <property type="entry name" value="C1.5:_HAD__Beta-PGM__Phosphata"/>
    <property type="match status" value="1"/>
</dbReference>
<dbReference type="SUPFAM" id="SSF56784">
    <property type="entry name" value="HAD-like"/>
    <property type="match status" value="1"/>
</dbReference>
<dbReference type="Pfam" id="PF00702">
    <property type="entry name" value="Hydrolase"/>
    <property type="match status" value="1"/>
</dbReference>
<dbReference type="KEGG" id="mcb:Mycch_0677"/>
<dbReference type="InterPro" id="IPR023214">
    <property type="entry name" value="HAD_sf"/>
</dbReference>
<dbReference type="PANTHER" id="PTHR46649">
    <property type="match status" value="1"/>
</dbReference>
<protein>
    <submittedName>
        <fullName evidence="1">Haloacid dehalogenase superfamily enzyme, subfamily IA</fullName>
    </submittedName>
</protein>
<evidence type="ECO:0000313" key="2">
    <source>
        <dbReference type="Proteomes" id="UP000006057"/>
    </source>
</evidence>
<dbReference type="EMBL" id="CP003053">
    <property type="protein sequence ID" value="AFM15495.1"/>
    <property type="molecule type" value="Genomic_DNA"/>
</dbReference>
<proteinExistence type="predicted"/>
<dbReference type="InterPro" id="IPR036412">
    <property type="entry name" value="HAD-like_sf"/>
</dbReference>
<dbReference type="Gene3D" id="3.40.50.1000">
    <property type="entry name" value="HAD superfamily/HAD-like"/>
    <property type="match status" value="1"/>
</dbReference>
<dbReference type="NCBIfam" id="TIGR01509">
    <property type="entry name" value="HAD-SF-IA-v3"/>
    <property type="match status" value="1"/>
</dbReference>
<keyword evidence="2" id="KW-1185">Reference proteome</keyword>